<dbReference type="Proteomes" id="UP000237350">
    <property type="component" value="Unassembled WGS sequence"/>
</dbReference>
<sequence>MFMLMRKGFFYAHLPECKHLCKQLYRRNLKPIPSRKIGTFAEKYFIYDICPYIQGRLIRGYTYSRNHADIQRGILTRHILPVFRDAYFDDLTTLQIEEWVLGLVNSIMSPGNRTVGKIRVARNTGPTGCGKSYLGSAFGHQACQYGHTVAYFLASRLFNEIEASKADGTLPEESPPESLSVFTGVHIPPGHRKGSVKSVREKVRTPFSHSQVLHMLGNFAASNRVIHKLWVQVNTGIPFYSIKGNLHLFESSFISQLLEHTKIEKRLHIQSSLFPIAK</sequence>
<dbReference type="Gene3D" id="3.40.50.300">
    <property type="entry name" value="P-loop containing nucleotide triphosphate hydrolases"/>
    <property type="match status" value="1"/>
</dbReference>
<dbReference type="EMBL" id="LPWH01000065">
    <property type="protein sequence ID" value="POR01650.1"/>
    <property type="molecule type" value="Genomic_DNA"/>
</dbReference>
<dbReference type="Pfam" id="PF01695">
    <property type="entry name" value="IstB_IS21"/>
    <property type="match status" value="1"/>
</dbReference>
<proteinExistence type="predicted"/>
<organism evidence="2 3">
    <name type="scientific">Alkalispirochaeta sphaeroplastigenens</name>
    <dbReference type="NCBI Taxonomy" id="1187066"/>
    <lineage>
        <taxon>Bacteria</taxon>
        <taxon>Pseudomonadati</taxon>
        <taxon>Spirochaetota</taxon>
        <taxon>Spirochaetia</taxon>
        <taxon>Spirochaetales</taxon>
        <taxon>Spirochaetaceae</taxon>
        <taxon>Alkalispirochaeta</taxon>
    </lineage>
</organism>
<feature type="domain" description="IstB-like ATP-binding" evidence="1">
    <location>
        <begin position="124"/>
        <end position="170"/>
    </location>
</feature>
<protein>
    <recommendedName>
        <fullName evidence="1">IstB-like ATP-binding domain-containing protein</fullName>
    </recommendedName>
</protein>
<dbReference type="InterPro" id="IPR027417">
    <property type="entry name" value="P-loop_NTPase"/>
</dbReference>
<accession>A0A2S4JQ91</accession>
<reference evidence="3" key="1">
    <citation type="submission" date="2015-12" db="EMBL/GenBank/DDBJ databases">
        <authorList>
            <person name="Lodha T.D."/>
            <person name="Chintalapati S."/>
            <person name="Chintalapati V.R."/>
            <person name="Sravanthi T."/>
        </authorList>
    </citation>
    <scope>NUCLEOTIDE SEQUENCE [LARGE SCALE GENOMIC DNA]</scope>
    <source>
        <strain evidence="3">JC133</strain>
    </source>
</reference>
<evidence type="ECO:0000313" key="2">
    <source>
        <dbReference type="EMBL" id="POR01650.1"/>
    </source>
</evidence>
<dbReference type="GO" id="GO:0005524">
    <property type="term" value="F:ATP binding"/>
    <property type="evidence" value="ECO:0007669"/>
    <property type="project" value="InterPro"/>
</dbReference>
<evidence type="ECO:0000259" key="1">
    <source>
        <dbReference type="Pfam" id="PF01695"/>
    </source>
</evidence>
<name>A0A2S4JQ91_9SPIO</name>
<keyword evidence="3" id="KW-1185">Reference proteome</keyword>
<dbReference type="InterPro" id="IPR002611">
    <property type="entry name" value="IstB_ATP-bd"/>
</dbReference>
<gene>
    <name evidence="2" type="ORF">AU468_07885</name>
</gene>
<dbReference type="AlphaFoldDB" id="A0A2S4JQ91"/>
<evidence type="ECO:0000313" key="3">
    <source>
        <dbReference type="Proteomes" id="UP000237350"/>
    </source>
</evidence>
<comment type="caution">
    <text evidence="2">The sequence shown here is derived from an EMBL/GenBank/DDBJ whole genome shotgun (WGS) entry which is preliminary data.</text>
</comment>